<evidence type="ECO:0000313" key="2">
    <source>
        <dbReference type="Proteomes" id="UP001627154"/>
    </source>
</evidence>
<reference evidence="1 2" key="1">
    <citation type="journal article" date="2024" name="bioRxiv">
        <title>A reference genome for Trichogramma kaykai: A tiny desert-dwelling parasitoid wasp with competing sex-ratio distorters.</title>
        <authorList>
            <person name="Culotta J."/>
            <person name="Lindsey A.R."/>
        </authorList>
    </citation>
    <scope>NUCLEOTIDE SEQUENCE [LARGE SCALE GENOMIC DNA]</scope>
    <source>
        <strain evidence="1 2">KSX58</strain>
    </source>
</reference>
<comment type="caution">
    <text evidence="1">The sequence shown here is derived from an EMBL/GenBank/DDBJ whole genome shotgun (WGS) entry which is preliminary data.</text>
</comment>
<gene>
    <name evidence="1" type="ORF">TKK_003521</name>
</gene>
<organism evidence="1 2">
    <name type="scientific">Trichogramma kaykai</name>
    <dbReference type="NCBI Taxonomy" id="54128"/>
    <lineage>
        <taxon>Eukaryota</taxon>
        <taxon>Metazoa</taxon>
        <taxon>Ecdysozoa</taxon>
        <taxon>Arthropoda</taxon>
        <taxon>Hexapoda</taxon>
        <taxon>Insecta</taxon>
        <taxon>Pterygota</taxon>
        <taxon>Neoptera</taxon>
        <taxon>Endopterygota</taxon>
        <taxon>Hymenoptera</taxon>
        <taxon>Apocrita</taxon>
        <taxon>Proctotrupomorpha</taxon>
        <taxon>Chalcidoidea</taxon>
        <taxon>Trichogrammatidae</taxon>
        <taxon>Trichogramma</taxon>
    </lineage>
</organism>
<dbReference type="AlphaFoldDB" id="A0ABD2XGT0"/>
<dbReference type="EMBL" id="JBJJXI010000028">
    <property type="protein sequence ID" value="KAL3403856.1"/>
    <property type="molecule type" value="Genomic_DNA"/>
</dbReference>
<dbReference type="Proteomes" id="UP001627154">
    <property type="component" value="Unassembled WGS sequence"/>
</dbReference>
<keyword evidence="2" id="KW-1185">Reference proteome</keyword>
<evidence type="ECO:0000313" key="1">
    <source>
        <dbReference type="EMBL" id="KAL3403856.1"/>
    </source>
</evidence>
<proteinExistence type="predicted"/>
<accession>A0ABD2XGT0</accession>
<sequence>MTGYPFSSCCYCTVHIWCRYARQRRDRRLRRRCGCLNYAWTWLTYNVYCLLDDECVQILFYKPSAGNFLYKSFEQPSHLTTRPVEQGFSPVTFSFRLYFNYSRSYRLV</sequence>
<protein>
    <submittedName>
        <fullName evidence="1">Uncharacterized protein</fullName>
    </submittedName>
</protein>
<name>A0ABD2XGT0_9HYME</name>